<reference evidence="1 2" key="1">
    <citation type="submission" date="2021-01" db="EMBL/GenBank/DDBJ databases">
        <title>FDA dAtabase for Regulatory Grade micrObial Sequences (FDA-ARGOS): Supporting development and validation of Infectious Disease Dx tests.</title>
        <authorList>
            <person name="Sproer C."/>
            <person name="Gronow S."/>
            <person name="Severitt S."/>
            <person name="Schroder I."/>
            <person name="Tallon L."/>
            <person name="Sadzewicz L."/>
            <person name="Zhao X."/>
            <person name="Boylan J."/>
            <person name="Ott S."/>
            <person name="Bowen H."/>
            <person name="Vavikolanu K."/>
            <person name="Mehta A."/>
            <person name="Aluvathingal J."/>
            <person name="Nadendla S."/>
            <person name="Lowell S."/>
            <person name="Myers T."/>
            <person name="Yan Y."/>
            <person name="Sichtig H."/>
        </authorList>
    </citation>
    <scope>NUCLEOTIDE SEQUENCE [LARGE SCALE GENOMIC DNA]</scope>
    <source>
        <strain evidence="1 2">FDAARGOS_1131</strain>
    </source>
</reference>
<evidence type="ECO:0000313" key="1">
    <source>
        <dbReference type="EMBL" id="QQU01833.1"/>
    </source>
</evidence>
<dbReference type="OrthoDB" id="7054664at2"/>
<gene>
    <name evidence="1" type="ORF">I6I88_08860</name>
</gene>
<accession>A0A9Q7EAA8</accession>
<dbReference type="AlphaFoldDB" id="A0A9Q7EAA8"/>
<sequence>MKYIILPLWLLICYSLLNCNKQNQEPIAQEQILTQPKRDWLHMPQYKVEGIIEVMEGRTEENQKLLESIYDLNLGLPEDQEFIEEDYKMEEINLMNHLYYLGLKSFGFQFPSEEIFAQQIMKIFNVDIYADYSSNSKIKKIENFLILSPKVYMQDRYDKVPLLYFTYGNYIFDLEHRYFFSFSPGYVEKHLDDYDKEYYAYNVNSYDLAYNNYIFHNSRAALIKVYDFLPYEFVKDFGYEGFSQECHDIYQRIQTKYMEEYKKMSELSREGWDYRMYDRLFFSRGFDGKLIVKKKMLAAAVELAKEDEAYIRVPLNYYFIQMTTKYIPNEYAADYSEVHNYLTEREPFYTPEERAMIWVYTSLLELHLPPSETKISPYTFIGIALNYPELYEVAKAHDFFGEDMSEVIEQIDNMTINRPL</sequence>
<name>A0A9Q7EAA8_MYROD</name>
<organism evidence="1 2">
    <name type="scientific">Myroides odoratus</name>
    <name type="common">Flavobacterium odoratum</name>
    <dbReference type="NCBI Taxonomy" id="256"/>
    <lineage>
        <taxon>Bacteria</taxon>
        <taxon>Pseudomonadati</taxon>
        <taxon>Bacteroidota</taxon>
        <taxon>Flavobacteriia</taxon>
        <taxon>Flavobacteriales</taxon>
        <taxon>Flavobacteriaceae</taxon>
        <taxon>Myroides</taxon>
    </lineage>
</organism>
<protein>
    <submittedName>
        <fullName evidence="1">Uncharacterized protein</fullName>
    </submittedName>
</protein>
<dbReference type="EMBL" id="CP068108">
    <property type="protein sequence ID" value="QQU01833.1"/>
    <property type="molecule type" value="Genomic_DNA"/>
</dbReference>
<dbReference type="GeneID" id="93527764"/>
<dbReference type="RefSeq" id="WP_040665218.1">
    <property type="nucleotide sequence ID" value="NZ_CP068108.1"/>
</dbReference>
<proteinExistence type="predicted"/>
<dbReference type="Proteomes" id="UP000596202">
    <property type="component" value="Chromosome"/>
</dbReference>
<evidence type="ECO:0000313" key="2">
    <source>
        <dbReference type="Proteomes" id="UP000596202"/>
    </source>
</evidence>